<accession>A0A939BRG8</accession>
<evidence type="ECO:0000256" key="11">
    <source>
        <dbReference type="ARBA" id="ARBA00049489"/>
    </source>
</evidence>
<evidence type="ECO:0000313" key="21">
    <source>
        <dbReference type="Proteomes" id="UP000774000"/>
    </source>
</evidence>
<dbReference type="NCBIfam" id="TIGR00069">
    <property type="entry name" value="hisD"/>
    <property type="match status" value="1"/>
</dbReference>
<evidence type="ECO:0000256" key="17">
    <source>
        <dbReference type="PIRSR" id="PIRSR000099-4"/>
    </source>
</evidence>
<feature type="binding site" evidence="12 17">
    <location>
        <position position="263"/>
    </location>
    <ligand>
        <name>Zn(2+)</name>
        <dbReference type="ChEBI" id="CHEBI:29105"/>
    </ligand>
</feature>
<dbReference type="CDD" id="cd06572">
    <property type="entry name" value="Histidinol_dh"/>
    <property type="match status" value="1"/>
</dbReference>
<dbReference type="GO" id="GO:0004399">
    <property type="term" value="F:histidinol dehydrogenase activity"/>
    <property type="evidence" value="ECO:0007669"/>
    <property type="project" value="UniProtKB-UniRule"/>
</dbReference>
<feature type="binding site" evidence="12 16">
    <location>
        <position position="260"/>
    </location>
    <ligand>
        <name>substrate</name>
    </ligand>
</feature>
<evidence type="ECO:0000256" key="6">
    <source>
        <dbReference type="ARBA" id="ARBA00022723"/>
    </source>
</evidence>
<comment type="similarity">
    <text evidence="3 12 13 18">Belongs to the histidinol dehydrogenase family.</text>
</comment>
<evidence type="ECO:0000256" key="10">
    <source>
        <dbReference type="ARBA" id="ARBA00023102"/>
    </source>
</evidence>
<dbReference type="Gene3D" id="3.40.50.1980">
    <property type="entry name" value="Nitrogenase molybdenum iron protein domain"/>
    <property type="match status" value="2"/>
</dbReference>
<keyword evidence="21" id="KW-1185">Reference proteome</keyword>
<keyword evidence="19" id="KW-0175">Coiled coil</keyword>
<feature type="binding site" evidence="12 15">
    <location>
        <position position="192"/>
    </location>
    <ligand>
        <name>NAD(+)</name>
        <dbReference type="ChEBI" id="CHEBI:57540"/>
    </ligand>
</feature>
<dbReference type="FunFam" id="1.20.5.1300:FF:000002">
    <property type="entry name" value="Histidinol dehydrogenase, chloroplastic"/>
    <property type="match status" value="1"/>
</dbReference>
<keyword evidence="9 12" id="KW-0520">NAD</keyword>
<feature type="binding site" evidence="12 16">
    <location>
        <position position="362"/>
    </location>
    <ligand>
        <name>substrate</name>
    </ligand>
</feature>
<evidence type="ECO:0000256" key="4">
    <source>
        <dbReference type="ARBA" id="ARBA00012965"/>
    </source>
</evidence>
<evidence type="ECO:0000256" key="12">
    <source>
        <dbReference type="HAMAP-Rule" id="MF_01024"/>
    </source>
</evidence>
<dbReference type="Gene3D" id="1.20.5.1300">
    <property type="match status" value="1"/>
</dbReference>
<feature type="binding site" evidence="12 15">
    <location>
        <position position="215"/>
    </location>
    <ligand>
        <name>NAD(+)</name>
        <dbReference type="ChEBI" id="CHEBI:57540"/>
    </ligand>
</feature>
<dbReference type="FunFam" id="3.40.50.1980:FF:000026">
    <property type="entry name" value="Histidinol dehydrogenase"/>
    <property type="match status" value="1"/>
</dbReference>
<feature type="binding site" evidence="12 16">
    <location>
        <position position="416"/>
    </location>
    <ligand>
        <name>substrate</name>
    </ligand>
</feature>
<evidence type="ECO:0000256" key="14">
    <source>
        <dbReference type="PIRSR" id="PIRSR000099-1"/>
    </source>
</evidence>
<feature type="binding site" evidence="12 17">
    <location>
        <position position="362"/>
    </location>
    <ligand>
        <name>Zn(2+)</name>
        <dbReference type="ChEBI" id="CHEBI:29105"/>
    </ligand>
</feature>
<evidence type="ECO:0000256" key="7">
    <source>
        <dbReference type="ARBA" id="ARBA00022833"/>
    </source>
</evidence>
<evidence type="ECO:0000313" key="20">
    <source>
        <dbReference type="EMBL" id="MBM7555981.1"/>
    </source>
</evidence>
<evidence type="ECO:0000256" key="9">
    <source>
        <dbReference type="ARBA" id="ARBA00023027"/>
    </source>
</evidence>
<feature type="binding site" evidence="12 15">
    <location>
        <position position="130"/>
    </location>
    <ligand>
        <name>NAD(+)</name>
        <dbReference type="ChEBI" id="CHEBI:57540"/>
    </ligand>
</feature>
<keyword evidence="6 12" id="KW-0479">Metal-binding</keyword>
<dbReference type="RefSeq" id="WP_204700690.1">
    <property type="nucleotide sequence ID" value="NZ_JAFBDQ010000003.1"/>
</dbReference>
<dbReference type="EMBL" id="JAFBDQ010000003">
    <property type="protein sequence ID" value="MBM7555981.1"/>
    <property type="molecule type" value="Genomic_DNA"/>
</dbReference>
<feature type="active site" description="Proton acceptor" evidence="12 14">
    <location>
        <position position="329"/>
    </location>
</feature>
<dbReference type="AlphaFoldDB" id="A0A939BRG8"/>
<feature type="binding site" evidence="12 17">
    <location>
        <position position="260"/>
    </location>
    <ligand>
        <name>Zn(2+)</name>
        <dbReference type="ChEBI" id="CHEBI:29105"/>
    </ligand>
</feature>
<dbReference type="PIRSF" id="PIRSF000099">
    <property type="entry name" value="Histidinol_dh"/>
    <property type="match status" value="1"/>
</dbReference>
<evidence type="ECO:0000256" key="13">
    <source>
        <dbReference type="PIRNR" id="PIRNR000099"/>
    </source>
</evidence>
<evidence type="ECO:0000256" key="2">
    <source>
        <dbReference type="ARBA" id="ARBA00004940"/>
    </source>
</evidence>
<dbReference type="InterPro" id="IPR001692">
    <property type="entry name" value="Histidinol_DH_CS"/>
</dbReference>
<dbReference type="GO" id="GO:0000105">
    <property type="term" value="P:L-histidine biosynthetic process"/>
    <property type="evidence" value="ECO:0007669"/>
    <property type="project" value="UniProtKB-UniRule"/>
</dbReference>
<keyword evidence="8 12" id="KW-0560">Oxidoreductase</keyword>
<sequence length="430" mass="46446">MLKVINTTDSGAKEKLNKILNRSSFDNEGQMEAVQNIWDDVKDNGDQAIFKYTAKFDGAELDESTLEVQEEEIAAAYEKVDEEFISALQTSIANVEDFHQKQLREDWMDIKEDGVIVGQKFSALEKVGLYVPGGRAAYPSSVVMNGVPAQVAGVDEISMVSPPAADGSMNPYTLVAAAEVGVDTIYKVGGAQAVAGLSLGTNTMMQVDKIVGPGNIYVTLAKKLAFGYVDIDMLAGPSEILVLADETANPRYVAADMLSQAEHDPMASSVLVTTSKEVALEVKEELKQQLKELSREEIAAEALENYGSLIVAQDLTEAIKVTNQFAPEHLEVKVDDPFAILGKLRNAGAIFLGEYAAEPIGDYVAGPNHVLPTGGSARFYSPLNIDDFIKKSSVISYSKEGLEKVKDDAIKIAEVEGLDAHANSVKVRFE</sequence>
<dbReference type="Proteomes" id="UP000774000">
    <property type="component" value="Unassembled WGS sequence"/>
</dbReference>
<evidence type="ECO:0000256" key="1">
    <source>
        <dbReference type="ARBA" id="ARBA00003850"/>
    </source>
</evidence>
<evidence type="ECO:0000256" key="18">
    <source>
        <dbReference type="RuleBase" id="RU004175"/>
    </source>
</evidence>
<organism evidence="20 21">
    <name type="scientific">Halanaerobacter jeridensis</name>
    <dbReference type="NCBI Taxonomy" id="706427"/>
    <lineage>
        <taxon>Bacteria</taxon>
        <taxon>Bacillati</taxon>
        <taxon>Bacillota</taxon>
        <taxon>Clostridia</taxon>
        <taxon>Halanaerobiales</taxon>
        <taxon>Halobacteroidaceae</taxon>
        <taxon>Halanaerobacter</taxon>
    </lineage>
</organism>
<evidence type="ECO:0000256" key="19">
    <source>
        <dbReference type="SAM" id="Coils"/>
    </source>
</evidence>
<dbReference type="GO" id="GO:0051287">
    <property type="term" value="F:NAD binding"/>
    <property type="evidence" value="ECO:0007669"/>
    <property type="project" value="InterPro"/>
</dbReference>
<evidence type="ECO:0000256" key="3">
    <source>
        <dbReference type="ARBA" id="ARBA00010178"/>
    </source>
</evidence>
<keyword evidence="7 12" id="KW-0862">Zinc</keyword>
<dbReference type="PANTHER" id="PTHR21256">
    <property type="entry name" value="HISTIDINOL DEHYDROGENASE HDH"/>
    <property type="match status" value="1"/>
</dbReference>
<feature type="active site" description="Proton acceptor" evidence="12 14">
    <location>
        <position position="328"/>
    </location>
</feature>
<dbReference type="PROSITE" id="PS00611">
    <property type="entry name" value="HISOL_DEHYDROGENASE"/>
    <property type="match status" value="1"/>
</dbReference>
<evidence type="ECO:0000256" key="16">
    <source>
        <dbReference type="PIRSR" id="PIRSR000099-3"/>
    </source>
</evidence>
<evidence type="ECO:0000256" key="15">
    <source>
        <dbReference type="PIRSR" id="PIRSR000099-2"/>
    </source>
</evidence>
<feature type="binding site" evidence="12 17">
    <location>
        <position position="421"/>
    </location>
    <ligand>
        <name>Zn(2+)</name>
        <dbReference type="ChEBI" id="CHEBI:29105"/>
    </ligand>
</feature>
<dbReference type="PANTHER" id="PTHR21256:SF2">
    <property type="entry name" value="HISTIDINE BIOSYNTHESIS TRIFUNCTIONAL PROTEIN"/>
    <property type="match status" value="1"/>
</dbReference>
<dbReference type="FunFam" id="3.40.50.1980:FF:000001">
    <property type="entry name" value="Histidinol dehydrogenase"/>
    <property type="match status" value="1"/>
</dbReference>
<dbReference type="GO" id="GO:0008270">
    <property type="term" value="F:zinc ion binding"/>
    <property type="evidence" value="ECO:0007669"/>
    <property type="project" value="UniProtKB-UniRule"/>
</dbReference>
<comment type="catalytic activity">
    <reaction evidence="11 12">
        <text>L-histidinol + 2 NAD(+) + H2O = L-histidine + 2 NADH + 3 H(+)</text>
        <dbReference type="Rhea" id="RHEA:20641"/>
        <dbReference type="ChEBI" id="CHEBI:15377"/>
        <dbReference type="ChEBI" id="CHEBI:15378"/>
        <dbReference type="ChEBI" id="CHEBI:57540"/>
        <dbReference type="ChEBI" id="CHEBI:57595"/>
        <dbReference type="ChEBI" id="CHEBI:57699"/>
        <dbReference type="ChEBI" id="CHEBI:57945"/>
        <dbReference type="EC" id="1.1.1.23"/>
    </reaction>
</comment>
<proteinExistence type="inferred from homology"/>
<feature type="binding site" evidence="12 16">
    <location>
        <position position="421"/>
    </location>
    <ligand>
        <name>substrate</name>
    </ligand>
</feature>
<dbReference type="HAMAP" id="MF_01024">
    <property type="entry name" value="HisD"/>
    <property type="match status" value="1"/>
</dbReference>
<dbReference type="PRINTS" id="PR00083">
    <property type="entry name" value="HOLDHDRGNASE"/>
</dbReference>
<feature type="binding site" evidence="12 16">
    <location>
        <position position="238"/>
    </location>
    <ligand>
        <name>substrate</name>
    </ligand>
</feature>
<reference evidence="20" key="1">
    <citation type="submission" date="2021-01" db="EMBL/GenBank/DDBJ databases">
        <title>Genomic Encyclopedia of Type Strains, Phase IV (KMG-IV): sequencing the most valuable type-strain genomes for metagenomic binning, comparative biology and taxonomic classification.</title>
        <authorList>
            <person name="Goeker M."/>
        </authorList>
    </citation>
    <scope>NUCLEOTIDE SEQUENCE</scope>
    <source>
        <strain evidence="20">DSM 23230</strain>
    </source>
</reference>
<name>A0A939BRG8_9FIRM</name>
<evidence type="ECO:0000256" key="8">
    <source>
        <dbReference type="ARBA" id="ARBA00023002"/>
    </source>
</evidence>
<comment type="pathway">
    <text evidence="2 12">Amino-acid biosynthesis; L-histidine biosynthesis; L-histidine from 5-phospho-alpha-D-ribose 1-diphosphate: step 9/9.</text>
</comment>
<dbReference type="InterPro" id="IPR022695">
    <property type="entry name" value="Histidinol_DH_monofunct"/>
</dbReference>
<keyword evidence="10 12" id="KW-0368">Histidine biosynthesis</keyword>
<dbReference type="EC" id="1.1.1.23" evidence="4 12"/>
<feature type="binding site" evidence="12 16">
    <location>
        <position position="329"/>
    </location>
    <ligand>
        <name>substrate</name>
    </ligand>
</feature>
<gene>
    <name evidence="12" type="primary">hisD</name>
    <name evidence="20" type="ORF">JOC47_000815</name>
</gene>
<comment type="function">
    <text evidence="1 12">Catalyzes the sequential NAD-dependent oxidations of L-histidinol to L-histidinaldehyde and then to L-histidine.</text>
</comment>
<dbReference type="GO" id="GO:0005829">
    <property type="term" value="C:cytosol"/>
    <property type="evidence" value="ECO:0007669"/>
    <property type="project" value="TreeGrafter"/>
</dbReference>
<dbReference type="InterPro" id="IPR016161">
    <property type="entry name" value="Ald_DH/histidinol_DH"/>
</dbReference>
<dbReference type="InterPro" id="IPR012131">
    <property type="entry name" value="Hstdl_DH"/>
</dbReference>
<evidence type="ECO:0000256" key="5">
    <source>
        <dbReference type="ARBA" id="ARBA00022605"/>
    </source>
</evidence>
<comment type="cofactor">
    <cofactor evidence="12 17">
        <name>Zn(2+)</name>
        <dbReference type="ChEBI" id="CHEBI:29105"/>
    </cofactor>
    <text evidence="12 17">Binds 1 zinc ion per subunit.</text>
</comment>
<dbReference type="Pfam" id="PF00815">
    <property type="entry name" value="Histidinol_dh"/>
    <property type="match status" value="1"/>
</dbReference>
<dbReference type="SUPFAM" id="SSF53720">
    <property type="entry name" value="ALDH-like"/>
    <property type="match status" value="1"/>
</dbReference>
<feature type="coiled-coil region" evidence="19">
    <location>
        <begin position="276"/>
        <end position="306"/>
    </location>
</feature>
<comment type="caution">
    <text evidence="20">The sequence shown here is derived from an EMBL/GenBank/DDBJ whole genome shotgun (WGS) entry which is preliminary data.</text>
</comment>
<feature type="binding site" evidence="12 16">
    <location>
        <position position="263"/>
    </location>
    <ligand>
        <name>substrate</name>
    </ligand>
</feature>
<keyword evidence="5 12" id="KW-0028">Amino-acid biosynthesis</keyword>
<protein>
    <recommendedName>
        <fullName evidence="4 12">Histidinol dehydrogenase</fullName>
        <shortName evidence="12">HDH</shortName>
        <ecNumber evidence="4 12">1.1.1.23</ecNumber>
    </recommendedName>
</protein>